<gene>
    <name evidence="1" type="ORF">PCON_09535</name>
</gene>
<sequence>MFLGFYFPAVVVKLTKCVTHTDCDIHIHLLQSIAARVKNGATALTIPRCTDLTEYCVRVSMISFLPFWVIPSKNVSISSIVSPDSIHVV</sequence>
<protein>
    <submittedName>
        <fullName evidence="1">Uncharacterized protein</fullName>
    </submittedName>
</protein>
<proteinExistence type="predicted"/>
<organism evidence="1 2">
    <name type="scientific">Pyronema omphalodes (strain CBS 100304)</name>
    <name type="common">Pyronema confluens</name>
    <dbReference type="NCBI Taxonomy" id="1076935"/>
    <lineage>
        <taxon>Eukaryota</taxon>
        <taxon>Fungi</taxon>
        <taxon>Dikarya</taxon>
        <taxon>Ascomycota</taxon>
        <taxon>Pezizomycotina</taxon>
        <taxon>Pezizomycetes</taxon>
        <taxon>Pezizales</taxon>
        <taxon>Pyronemataceae</taxon>
        <taxon>Pyronema</taxon>
    </lineage>
</organism>
<accession>U4LFQ3</accession>
<keyword evidence="2" id="KW-1185">Reference proteome</keyword>
<evidence type="ECO:0000313" key="1">
    <source>
        <dbReference type="EMBL" id="CCX30934.1"/>
    </source>
</evidence>
<name>U4LFQ3_PYROM</name>
<evidence type="ECO:0000313" key="2">
    <source>
        <dbReference type="Proteomes" id="UP000018144"/>
    </source>
</evidence>
<dbReference type="Proteomes" id="UP000018144">
    <property type="component" value="Unassembled WGS sequence"/>
</dbReference>
<dbReference type="EMBL" id="HF935497">
    <property type="protein sequence ID" value="CCX30934.1"/>
    <property type="molecule type" value="Genomic_DNA"/>
</dbReference>
<reference evidence="1 2" key="1">
    <citation type="journal article" date="2013" name="PLoS Genet.">
        <title>The genome and development-dependent transcriptomes of Pyronema confluens: a window into fungal evolution.</title>
        <authorList>
            <person name="Traeger S."/>
            <person name="Altegoer F."/>
            <person name="Freitag M."/>
            <person name="Gabaldon T."/>
            <person name="Kempken F."/>
            <person name="Kumar A."/>
            <person name="Marcet-Houben M."/>
            <person name="Poggeler S."/>
            <person name="Stajich J.E."/>
            <person name="Nowrousian M."/>
        </authorList>
    </citation>
    <scope>NUCLEOTIDE SEQUENCE [LARGE SCALE GENOMIC DNA]</scope>
    <source>
        <strain evidence="2">CBS 100304</strain>
        <tissue evidence="1">Vegetative mycelium</tissue>
    </source>
</reference>
<dbReference type="AlphaFoldDB" id="U4LFQ3"/>